<evidence type="ECO:0000313" key="3">
    <source>
        <dbReference type="Proteomes" id="UP000521872"/>
    </source>
</evidence>
<reference evidence="2 3" key="1">
    <citation type="submission" date="2019-12" db="EMBL/GenBank/DDBJ databases">
        <authorList>
            <person name="Floudas D."/>
            <person name="Bentzer J."/>
            <person name="Ahren D."/>
            <person name="Johansson T."/>
            <person name="Persson P."/>
            <person name="Tunlid A."/>
        </authorList>
    </citation>
    <scope>NUCLEOTIDE SEQUENCE [LARGE SCALE GENOMIC DNA]</scope>
    <source>
        <strain evidence="2 3">CBS 102.39</strain>
    </source>
</reference>
<evidence type="ECO:0000313" key="2">
    <source>
        <dbReference type="EMBL" id="KAF4610207.1"/>
    </source>
</evidence>
<dbReference type="AlphaFoldDB" id="A0A8H4QGZ1"/>
<feature type="signal peptide" evidence="1">
    <location>
        <begin position="1"/>
        <end position="24"/>
    </location>
</feature>
<dbReference type="EMBL" id="JAACJL010000059">
    <property type="protein sequence ID" value="KAF4610207.1"/>
    <property type="molecule type" value="Genomic_DNA"/>
</dbReference>
<evidence type="ECO:0000256" key="1">
    <source>
        <dbReference type="SAM" id="SignalP"/>
    </source>
</evidence>
<keyword evidence="1" id="KW-0732">Signal</keyword>
<organism evidence="2 3">
    <name type="scientific">Agrocybe pediades</name>
    <dbReference type="NCBI Taxonomy" id="84607"/>
    <lineage>
        <taxon>Eukaryota</taxon>
        <taxon>Fungi</taxon>
        <taxon>Dikarya</taxon>
        <taxon>Basidiomycota</taxon>
        <taxon>Agaricomycotina</taxon>
        <taxon>Agaricomycetes</taxon>
        <taxon>Agaricomycetidae</taxon>
        <taxon>Agaricales</taxon>
        <taxon>Agaricineae</taxon>
        <taxon>Strophariaceae</taxon>
        <taxon>Agrocybe</taxon>
    </lineage>
</organism>
<proteinExistence type="predicted"/>
<name>A0A8H4QGZ1_9AGAR</name>
<comment type="caution">
    <text evidence="2">The sequence shown here is derived from an EMBL/GenBank/DDBJ whole genome shotgun (WGS) entry which is preliminary data.</text>
</comment>
<accession>A0A8H4QGZ1</accession>
<protein>
    <submittedName>
        <fullName evidence="2">Uncharacterized protein</fullName>
    </submittedName>
</protein>
<dbReference type="Proteomes" id="UP000521872">
    <property type="component" value="Unassembled WGS sequence"/>
</dbReference>
<feature type="chain" id="PRO_5034937756" evidence="1">
    <location>
        <begin position="25"/>
        <end position="218"/>
    </location>
</feature>
<keyword evidence="3" id="KW-1185">Reference proteome</keyword>
<sequence length="218" mass="23258">MVASFASLFALIFLFLLGIRKGSAAVVEHTLYAVQAAPEPIPTELAGSDIKVMQFLFSQSYSPIGPGDNGATRYLVEQYRTAVEWRGVSTTFTSGLPDSTATTPVPMVYTMEQGASHIHYESTPKTLDSDWFQLQSEQDCTFDVGKNEGQCSGEFVLPEPPFKGQTEGVTSTIQTSWTGAVVPVATITVESGAAAQKKMASSLAGISALLVGTVILYT</sequence>
<gene>
    <name evidence="2" type="ORF">D9613_010556</name>
</gene>